<dbReference type="GO" id="GO:0003677">
    <property type="term" value="F:DNA binding"/>
    <property type="evidence" value="ECO:0007669"/>
    <property type="project" value="InterPro"/>
</dbReference>
<dbReference type="PANTHER" id="PTHR23272:SF193">
    <property type="entry name" value="OS07G0624100 PROTEIN"/>
    <property type="match status" value="1"/>
</dbReference>
<keyword evidence="3" id="KW-1185">Reference proteome</keyword>
<proteinExistence type="predicted"/>
<dbReference type="InterPro" id="IPR025525">
    <property type="entry name" value="hAT-like_transposase_RNase-H"/>
</dbReference>
<dbReference type="SUPFAM" id="SSF53098">
    <property type="entry name" value="Ribonuclease H-like"/>
    <property type="match status" value="1"/>
</dbReference>
<dbReference type="PANTHER" id="PTHR23272">
    <property type="entry name" value="BED FINGER-RELATED"/>
    <property type="match status" value="1"/>
</dbReference>
<evidence type="ECO:0000259" key="1">
    <source>
        <dbReference type="Pfam" id="PF14372"/>
    </source>
</evidence>
<accession>A0A5C7IKC5</accession>
<evidence type="ECO:0000313" key="3">
    <source>
        <dbReference type="Proteomes" id="UP000323000"/>
    </source>
</evidence>
<comment type="caution">
    <text evidence="2">The sequence shown here is derived from an EMBL/GenBank/DDBJ whole genome shotgun (WGS) entry which is preliminary data.</text>
</comment>
<evidence type="ECO:0000313" key="2">
    <source>
        <dbReference type="EMBL" id="TXG69334.1"/>
    </source>
</evidence>
<dbReference type="OrthoDB" id="1747355at2759"/>
<dbReference type="Pfam" id="PF14372">
    <property type="entry name" value="hAT-like_RNase-H"/>
    <property type="match status" value="1"/>
</dbReference>
<name>A0A5C7IKC5_9ROSI</name>
<feature type="domain" description="hAT-like transposase RNase-H fold" evidence="1">
    <location>
        <begin position="261"/>
        <end position="360"/>
    </location>
</feature>
<reference evidence="3" key="1">
    <citation type="journal article" date="2019" name="Gigascience">
        <title>De novo genome assembly of the endangered Acer yangbiense, a plant species with extremely small populations endemic to Yunnan Province, China.</title>
        <authorList>
            <person name="Yang J."/>
            <person name="Wariss H.M."/>
            <person name="Tao L."/>
            <person name="Zhang R."/>
            <person name="Yun Q."/>
            <person name="Hollingsworth P."/>
            <person name="Dao Z."/>
            <person name="Luo G."/>
            <person name="Guo H."/>
            <person name="Ma Y."/>
            <person name="Sun W."/>
        </authorList>
    </citation>
    <scope>NUCLEOTIDE SEQUENCE [LARGE SCALE GENOMIC DNA]</scope>
    <source>
        <strain evidence="3">cv. Malutang</strain>
    </source>
</reference>
<dbReference type="SUPFAM" id="SSF140996">
    <property type="entry name" value="Hermes dimerisation domain"/>
    <property type="match status" value="1"/>
</dbReference>
<gene>
    <name evidence="2" type="ORF">EZV62_004269</name>
</gene>
<protein>
    <recommendedName>
        <fullName evidence="1">hAT-like transposase RNase-H fold domain-containing protein</fullName>
    </recommendedName>
</protein>
<sequence>MIILGVTLQILIEDEKPNELDYPSSLDDTFVGVEHGAGVDDGIRGTQNCGGVKGVAFGGLSHDPFPIVLSRWILHCTGQYSFGIPIPASTSQERPLFMDEQLPSNIGAKRGRPKKGLSNVWLFFTKYGDSSRFEDKRQKVLTMGTPNNNLDCGDEMKNVKSNLVVVEFDKKGCRKACTRMIIVDELPFSFVEKEGFRDFCRVVCQRLLEDDGHCDLYFSEFDDGKKSVGPPKEDDWSNAKVFVQFLHVFYDTTLKFCASLSITSNMFFHELCLIPTELTTLASSGDFLLCKMVAAMKSKFDKYWGKIENVNKLLIITLVFYPRYMLDYVKFCFGDLFDDSKVNEMTYDIKEFLIKLYEFYKGADNFQAVIKFLTPFLWQMRVMWENQVKIQIFAWKDLRRLNK</sequence>
<dbReference type="Proteomes" id="UP000323000">
    <property type="component" value="Chromosome 2"/>
</dbReference>
<dbReference type="EMBL" id="VAHF01000002">
    <property type="protein sequence ID" value="TXG69334.1"/>
    <property type="molecule type" value="Genomic_DNA"/>
</dbReference>
<dbReference type="AlphaFoldDB" id="A0A5C7IKC5"/>
<dbReference type="InterPro" id="IPR012337">
    <property type="entry name" value="RNaseH-like_sf"/>
</dbReference>
<organism evidence="2 3">
    <name type="scientific">Acer yangbiense</name>
    <dbReference type="NCBI Taxonomy" id="1000413"/>
    <lineage>
        <taxon>Eukaryota</taxon>
        <taxon>Viridiplantae</taxon>
        <taxon>Streptophyta</taxon>
        <taxon>Embryophyta</taxon>
        <taxon>Tracheophyta</taxon>
        <taxon>Spermatophyta</taxon>
        <taxon>Magnoliopsida</taxon>
        <taxon>eudicotyledons</taxon>
        <taxon>Gunneridae</taxon>
        <taxon>Pentapetalae</taxon>
        <taxon>rosids</taxon>
        <taxon>malvids</taxon>
        <taxon>Sapindales</taxon>
        <taxon>Sapindaceae</taxon>
        <taxon>Hippocastanoideae</taxon>
        <taxon>Acereae</taxon>
        <taxon>Acer</taxon>
    </lineage>
</organism>